<feature type="transmembrane region" description="Helical" evidence="1">
    <location>
        <begin position="66"/>
        <end position="88"/>
    </location>
</feature>
<keyword evidence="1" id="KW-0472">Membrane</keyword>
<accession>A0ABV4I3C8</accession>
<dbReference type="InterPro" id="IPR004316">
    <property type="entry name" value="SWEET_rpt"/>
</dbReference>
<keyword evidence="1" id="KW-1133">Transmembrane helix</keyword>
<evidence type="ECO:0000313" key="2">
    <source>
        <dbReference type="EMBL" id="MEZ0492223.1"/>
    </source>
</evidence>
<dbReference type="Proteomes" id="UP001566476">
    <property type="component" value="Unassembled WGS sequence"/>
</dbReference>
<sequence>MPAPTLVPVLGLLAAGLGVFTGVPQVLRLLRTPDATGLSYSSAVLGVLSSGTWLSYGLALLDPAQLLANVPGLACAVLTVVLAGRRLAVPLRHAAIAVTAWVPLVATAFALGGVLVVGALATAVSLVRMVPQIVTVLRRAPLRGLAPSTFVLTQASAALWTGYGLATAQGSVVVCSAVSFTLAGVVLSRRCPPTDLARALHAGRLGRPGRLLVRPIVLARRAGLALAA</sequence>
<evidence type="ECO:0000313" key="3">
    <source>
        <dbReference type="Proteomes" id="UP001566476"/>
    </source>
</evidence>
<reference evidence="2 3" key="1">
    <citation type="submission" date="2024-07" db="EMBL/GenBank/DDBJ databases">
        <authorList>
            <person name="Thanompreechachai J."/>
            <person name="Duangmal K."/>
        </authorList>
    </citation>
    <scope>NUCLEOTIDE SEQUENCE [LARGE SCALE GENOMIC DNA]</scope>
    <source>
        <strain evidence="2 3">TBRC 1896</strain>
    </source>
</reference>
<protein>
    <submittedName>
        <fullName evidence="2">SemiSWEET family transporter</fullName>
    </submittedName>
</protein>
<gene>
    <name evidence="2" type="ORF">AB2L28_08225</name>
</gene>
<dbReference type="EMBL" id="JBGGTQ010000003">
    <property type="protein sequence ID" value="MEZ0492223.1"/>
    <property type="molecule type" value="Genomic_DNA"/>
</dbReference>
<proteinExistence type="predicted"/>
<dbReference type="Pfam" id="PF03083">
    <property type="entry name" value="MtN3_slv"/>
    <property type="match status" value="1"/>
</dbReference>
<keyword evidence="1" id="KW-0812">Transmembrane</keyword>
<feature type="transmembrane region" description="Helical" evidence="1">
    <location>
        <begin position="100"/>
        <end position="124"/>
    </location>
</feature>
<dbReference type="RefSeq" id="WP_370718258.1">
    <property type="nucleotide sequence ID" value="NZ_JBGGTQ010000003.1"/>
</dbReference>
<feature type="transmembrane region" description="Helical" evidence="1">
    <location>
        <begin position="145"/>
        <end position="163"/>
    </location>
</feature>
<feature type="transmembrane region" description="Helical" evidence="1">
    <location>
        <begin position="169"/>
        <end position="188"/>
    </location>
</feature>
<keyword evidence="3" id="KW-1185">Reference proteome</keyword>
<name>A0ABV4I3C8_9ACTN</name>
<dbReference type="Gene3D" id="1.20.1280.290">
    <property type="match status" value="2"/>
</dbReference>
<organism evidence="2 3">
    <name type="scientific">Kineococcus mangrovi</name>
    <dbReference type="NCBI Taxonomy" id="1660183"/>
    <lineage>
        <taxon>Bacteria</taxon>
        <taxon>Bacillati</taxon>
        <taxon>Actinomycetota</taxon>
        <taxon>Actinomycetes</taxon>
        <taxon>Kineosporiales</taxon>
        <taxon>Kineosporiaceae</taxon>
        <taxon>Kineococcus</taxon>
    </lineage>
</organism>
<comment type="caution">
    <text evidence="2">The sequence shown here is derived from an EMBL/GenBank/DDBJ whole genome shotgun (WGS) entry which is preliminary data.</text>
</comment>
<evidence type="ECO:0000256" key="1">
    <source>
        <dbReference type="SAM" id="Phobius"/>
    </source>
</evidence>
<feature type="transmembrane region" description="Helical" evidence="1">
    <location>
        <begin position="38"/>
        <end position="59"/>
    </location>
</feature>